<protein>
    <recommendedName>
        <fullName evidence="16">Probable oxaloacetate decarboxylase gamma chain</fullName>
        <ecNumber evidence="16">7.2.4.2</ecNumber>
    </recommendedName>
</protein>
<evidence type="ECO:0000256" key="14">
    <source>
        <dbReference type="ARBA" id="ARBA00023201"/>
    </source>
</evidence>
<reference evidence="19 24" key="1">
    <citation type="submission" date="2015-01" db="EMBL/GenBank/DDBJ databases">
        <title>Vibrio sp. C1 JCM 19231 whole genome shotgun sequence.</title>
        <authorList>
            <person name="Sawabe T."/>
            <person name="Meirelles P."/>
            <person name="Feng G."/>
            <person name="Sayaka M."/>
            <person name="Hattori M."/>
            <person name="Ohkuma M."/>
        </authorList>
    </citation>
    <scope>NUCLEOTIDE SEQUENCE [LARGE SCALE GENOMIC DNA]</scope>
    <source>
        <strain evidence="24">JCM 19231</strain>
        <strain evidence="19">JCM19231</strain>
    </source>
</reference>
<evidence type="ECO:0000313" key="23">
    <source>
        <dbReference type="Proteomes" id="UP000031670"/>
    </source>
</evidence>
<keyword evidence="10 16" id="KW-1133">Transmembrane helix</keyword>
<accession>A0A0B8NMA5</accession>
<evidence type="ECO:0000313" key="19">
    <source>
        <dbReference type="EMBL" id="GAM55191.1"/>
    </source>
</evidence>
<evidence type="ECO:0000256" key="10">
    <source>
        <dbReference type="ARBA" id="ARBA00022989"/>
    </source>
</evidence>
<comment type="subcellular location">
    <subcellularLocation>
        <location evidence="3 16 17">Cell membrane</location>
        <topology evidence="3 16 17">Single-pass membrane protein</topology>
    </subcellularLocation>
</comment>
<keyword evidence="11 16" id="KW-0915">Sodium</keyword>
<accession>A0A0B8PFQ7</accession>
<proteinExistence type="inferred from homology"/>
<dbReference type="Proteomes" id="UP000031666">
    <property type="component" value="Unassembled WGS sequence"/>
</dbReference>
<comment type="cofactor">
    <cofactor evidence="1 16 17">
        <name>Na(+)</name>
        <dbReference type="ChEBI" id="CHEBI:29101"/>
    </cofactor>
</comment>
<evidence type="ECO:0000256" key="3">
    <source>
        <dbReference type="ARBA" id="ARBA00004162"/>
    </source>
</evidence>
<keyword evidence="7 16" id="KW-1003">Cell membrane</keyword>
<dbReference type="EC" id="7.2.4.2" evidence="16"/>
<dbReference type="Proteomes" id="UP000031671">
    <property type="component" value="Unassembled WGS sequence"/>
</dbReference>
<keyword evidence="14 16" id="KW-0739">Sodium transport</keyword>
<evidence type="ECO:0000256" key="18">
    <source>
        <dbReference type="SAM" id="MobiDB-lite"/>
    </source>
</evidence>
<keyword evidence="13 16" id="KW-0472">Membrane</keyword>
<evidence type="ECO:0000256" key="11">
    <source>
        <dbReference type="ARBA" id="ARBA00023053"/>
    </source>
</evidence>
<dbReference type="RefSeq" id="WP_261833983.1">
    <property type="nucleotide sequence ID" value="NZ_AP024881.1"/>
</dbReference>
<evidence type="ECO:0000256" key="12">
    <source>
        <dbReference type="ARBA" id="ARBA00023065"/>
    </source>
</evidence>
<dbReference type="GO" id="GO:0005886">
    <property type="term" value="C:plasma membrane"/>
    <property type="evidence" value="ECO:0007669"/>
    <property type="project" value="UniProtKB-SubCell"/>
</dbReference>
<evidence type="ECO:0000256" key="16">
    <source>
        <dbReference type="HAMAP-Rule" id="MF_00404"/>
    </source>
</evidence>
<evidence type="ECO:0000256" key="5">
    <source>
        <dbReference type="ARBA" id="ARBA00011869"/>
    </source>
</evidence>
<evidence type="ECO:0000256" key="9">
    <source>
        <dbReference type="ARBA" id="ARBA00022967"/>
    </source>
</evidence>
<dbReference type="InterPro" id="IPR023424">
    <property type="entry name" value="OadG"/>
</dbReference>
<dbReference type="NCBIfam" id="TIGR01195">
    <property type="entry name" value="oadG_fam"/>
    <property type="match status" value="1"/>
</dbReference>
<keyword evidence="19" id="KW-0456">Lyase</keyword>
<feature type="region of interest" description="Disordered" evidence="18">
    <location>
        <begin position="41"/>
        <end position="63"/>
    </location>
</feature>
<dbReference type="Pfam" id="PF04277">
    <property type="entry name" value="OAD_gamma"/>
    <property type="match status" value="1"/>
</dbReference>
<comment type="caution">
    <text evidence="20">The sequence shown here is derived from an EMBL/GenBank/DDBJ whole genome shotgun (WGS) entry which is preliminary data.</text>
</comment>
<name>A0A0B8PFQ7_9VIBR</name>
<evidence type="ECO:0000256" key="4">
    <source>
        <dbReference type="ARBA" id="ARBA00005844"/>
    </source>
</evidence>
<dbReference type="GO" id="GO:0036376">
    <property type="term" value="P:sodium ion export across plasma membrane"/>
    <property type="evidence" value="ECO:0007669"/>
    <property type="project" value="InterPro"/>
</dbReference>
<evidence type="ECO:0000256" key="7">
    <source>
        <dbReference type="ARBA" id="ARBA00022475"/>
    </source>
</evidence>
<evidence type="ECO:0000256" key="17">
    <source>
        <dbReference type="RuleBase" id="RU004278"/>
    </source>
</evidence>
<dbReference type="STRING" id="1481914.JCM19241_2201"/>
<keyword evidence="24" id="KW-1185">Reference proteome</keyword>
<evidence type="ECO:0000256" key="6">
    <source>
        <dbReference type="ARBA" id="ARBA00022448"/>
    </source>
</evidence>
<dbReference type="HAMAP" id="MF_00404">
    <property type="entry name" value="OadG"/>
    <property type="match status" value="1"/>
</dbReference>
<feature type="compositionally biased region" description="Polar residues" evidence="18">
    <location>
        <begin position="47"/>
        <end position="57"/>
    </location>
</feature>
<dbReference type="Proteomes" id="UP000031670">
    <property type="component" value="Unassembled WGS sequence"/>
</dbReference>
<dbReference type="NCBIfam" id="NF003004">
    <property type="entry name" value="PRK03814.1"/>
    <property type="match status" value="1"/>
</dbReference>
<evidence type="ECO:0000256" key="1">
    <source>
        <dbReference type="ARBA" id="ARBA00001959"/>
    </source>
</evidence>
<gene>
    <name evidence="16" type="primary">oadG</name>
    <name evidence="19" type="ORF">JCM19231_464</name>
    <name evidence="20" type="ORF">JCM19232_5999</name>
    <name evidence="21" type="ORF">JCM19241_2201</name>
</gene>
<evidence type="ECO:0000256" key="8">
    <source>
        <dbReference type="ARBA" id="ARBA00022692"/>
    </source>
</evidence>
<evidence type="ECO:0000256" key="13">
    <source>
        <dbReference type="ARBA" id="ARBA00023136"/>
    </source>
</evidence>
<dbReference type="AlphaFoldDB" id="A0A0B8PFQ7"/>
<accession>A0A0B8Q2F1</accession>
<comment type="subunit">
    <text evidence="5 16">Heterotrimer of an alpha, a beta and a gamma subunit.</text>
</comment>
<sequence length="87" mass="9272">MDNIVEVLQEAASIMVLGMTMVFIFLTLLVFVVKTMSKLVGPAPVEPQTSPTNSQKITKAPSADNVDPNVVAAISVAVHKYRTAASQ</sequence>
<dbReference type="EMBL" id="BBSA01000004">
    <property type="protein sequence ID" value="GAM61694.1"/>
    <property type="molecule type" value="Genomic_DNA"/>
</dbReference>
<comment type="similarity">
    <text evidence="4 16 17">Belongs to the OadG family.</text>
</comment>
<evidence type="ECO:0000313" key="21">
    <source>
        <dbReference type="EMBL" id="GAM72746.1"/>
    </source>
</evidence>
<dbReference type="GO" id="GO:0008948">
    <property type="term" value="F:oxaloacetate decarboxylase activity"/>
    <property type="evidence" value="ECO:0007669"/>
    <property type="project" value="UniProtKB-UniRule"/>
</dbReference>
<evidence type="ECO:0000256" key="15">
    <source>
        <dbReference type="ARBA" id="ARBA00048176"/>
    </source>
</evidence>
<keyword evidence="12 16" id="KW-0406">Ion transport</keyword>
<reference evidence="21 22" key="3">
    <citation type="submission" date="2015-01" db="EMBL/GenBank/DDBJ databases">
        <title>Vibrio sp. C94 JCM 19241 whole genome shotgun sequence.</title>
        <authorList>
            <person name="Sawabe T."/>
            <person name="Meirelles P."/>
            <person name="Feng G."/>
            <person name="Sayaka M."/>
            <person name="Hattori M."/>
            <person name="Ohkuma M."/>
        </authorList>
    </citation>
    <scope>NUCLEOTIDE SEQUENCE [LARGE SCALE GENOMIC DNA]</scope>
    <source>
        <strain evidence="22">JCM 19241</strain>
        <strain evidence="21">JCM19241</strain>
    </source>
</reference>
<comment type="function">
    <text evidence="2 16 17">Catalyzes the decarboxylation of oxaloacetate coupled to Na(+) translocation.</text>
</comment>
<evidence type="ECO:0000256" key="2">
    <source>
        <dbReference type="ARBA" id="ARBA00003002"/>
    </source>
</evidence>
<dbReference type="GO" id="GO:0015451">
    <property type="term" value="F:decarboxylation-driven active transmembrane transporter activity"/>
    <property type="evidence" value="ECO:0007669"/>
    <property type="project" value="UniProtKB-EC"/>
</dbReference>
<reference evidence="20 23" key="2">
    <citation type="submission" date="2015-01" db="EMBL/GenBank/DDBJ databases">
        <title>Vibrio sp. C5 JCM 19232 whole genome shotgun sequence.</title>
        <authorList>
            <person name="Sawabe T."/>
            <person name="Meirelles P."/>
            <person name="Feng G."/>
            <person name="Sayaka M."/>
            <person name="Hattori M."/>
            <person name="Ohkuma M."/>
        </authorList>
    </citation>
    <scope>NUCLEOTIDE SEQUENCE [LARGE SCALE GENOMIC DNA]</scope>
    <source>
        <strain evidence="20 23">JCM19232</strain>
    </source>
</reference>
<dbReference type="EMBL" id="BBRZ01000011">
    <property type="protein sequence ID" value="GAM55191.1"/>
    <property type="molecule type" value="Genomic_DNA"/>
</dbReference>
<evidence type="ECO:0000313" key="24">
    <source>
        <dbReference type="Proteomes" id="UP000031671"/>
    </source>
</evidence>
<dbReference type="GO" id="GO:0015081">
    <property type="term" value="F:sodium ion transmembrane transporter activity"/>
    <property type="evidence" value="ECO:0007669"/>
    <property type="project" value="UniProtKB-UniRule"/>
</dbReference>
<comment type="catalytic activity">
    <reaction evidence="15 16 17">
        <text>oxaloacetate + 2 Na(+)(in) + H(+) = pyruvate + 2 Na(+)(out) + CO2</text>
        <dbReference type="Rhea" id="RHEA:57724"/>
        <dbReference type="ChEBI" id="CHEBI:15361"/>
        <dbReference type="ChEBI" id="CHEBI:15378"/>
        <dbReference type="ChEBI" id="CHEBI:16452"/>
        <dbReference type="ChEBI" id="CHEBI:16526"/>
        <dbReference type="ChEBI" id="CHEBI:29101"/>
        <dbReference type="EC" id="7.2.4.2"/>
    </reaction>
</comment>
<keyword evidence="9 16" id="KW-1278">Translocase</keyword>
<keyword evidence="8 16" id="KW-0812">Transmembrane</keyword>
<dbReference type="EMBL" id="BBSC01000001">
    <property type="protein sequence ID" value="GAM72746.1"/>
    <property type="molecule type" value="Genomic_DNA"/>
</dbReference>
<evidence type="ECO:0000313" key="20">
    <source>
        <dbReference type="EMBL" id="GAM61694.1"/>
    </source>
</evidence>
<dbReference type="InterPro" id="IPR005899">
    <property type="entry name" value="Na_pump_deCOase"/>
</dbReference>
<reference evidence="22 23" key="4">
    <citation type="submission" date="2015-01" db="EMBL/GenBank/DDBJ databases">
        <authorList>
            <consortium name="NBRP consortium"/>
            <person name="Sawabe T."/>
            <person name="Meirelles P."/>
            <person name="Feng G."/>
            <person name="Sayaka M."/>
            <person name="Hattori M."/>
            <person name="Ohkuma M."/>
        </authorList>
    </citation>
    <scope>NUCLEOTIDE SEQUENCE [LARGE SCALE GENOMIC DNA]</scope>
    <source>
        <strain evidence="24">JCM 19231</strain>
        <strain evidence="22">JCM 19241</strain>
        <strain evidence="19">JCM19231</strain>
        <strain evidence="20 23">JCM19232</strain>
        <strain evidence="21">JCM19241</strain>
    </source>
</reference>
<evidence type="ECO:0000313" key="22">
    <source>
        <dbReference type="Proteomes" id="UP000031666"/>
    </source>
</evidence>
<feature type="transmembrane region" description="Helical" evidence="16 17">
    <location>
        <begin position="12"/>
        <end position="33"/>
    </location>
</feature>
<keyword evidence="6 16" id="KW-0813">Transport</keyword>
<organism evidence="20 23">
    <name type="scientific">Vibrio ishigakensis</name>
    <dbReference type="NCBI Taxonomy" id="1481914"/>
    <lineage>
        <taxon>Bacteria</taxon>
        <taxon>Pseudomonadati</taxon>
        <taxon>Pseudomonadota</taxon>
        <taxon>Gammaproteobacteria</taxon>
        <taxon>Vibrionales</taxon>
        <taxon>Vibrionaceae</taxon>
        <taxon>Vibrio</taxon>
    </lineage>
</organism>